<dbReference type="EMBL" id="LS483487">
    <property type="protein sequence ID" value="SQJ04765.1"/>
    <property type="molecule type" value="Genomic_DNA"/>
</dbReference>
<protein>
    <recommendedName>
        <fullName evidence="3">DUF2577 domain-containing protein</fullName>
    </recommendedName>
</protein>
<dbReference type="KEGG" id="ful:C4N20_00135"/>
<dbReference type="InterPro" id="IPR022555">
    <property type="entry name" value="DUF2577"/>
</dbReference>
<dbReference type="Proteomes" id="UP000249008">
    <property type="component" value="Chromosome 1"/>
</dbReference>
<evidence type="ECO:0000313" key="2">
    <source>
        <dbReference type="Proteomes" id="UP000249008"/>
    </source>
</evidence>
<evidence type="ECO:0008006" key="3">
    <source>
        <dbReference type="Google" id="ProtNLM"/>
    </source>
</evidence>
<gene>
    <name evidence="1" type="ORF">NCTC12112_01893</name>
</gene>
<evidence type="ECO:0000313" key="1">
    <source>
        <dbReference type="EMBL" id="SQJ04765.1"/>
    </source>
</evidence>
<dbReference type="GeneID" id="78453198"/>
<dbReference type="RefSeq" id="WP_005982168.1">
    <property type="nucleotide sequence ID" value="NZ_CABKNW010000005.1"/>
</dbReference>
<organism evidence="1 2">
    <name type="scientific">Fusobacterium ulcerans</name>
    <dbReference type="NCBI Taxonomy" id="861"/>
    <lineage>
        <taxon>Bacteria</taxon>
        <taxon>Fusobacteriati</taxon>
        <taxon>Fusobacteriota</taxon>
        <taxon>Fusobacteriia</taxon>
        <taxon>Fusobacteriales</taxon>
        <taxon>Fusobacteriaceae</taxon>
        <taxon>Fusobacterium</taxon>
    </lineage>
</organism>
<dbReference type="Pfam" id="PF10844">
    <property type="entry name" value="DUF2577"/>
    <property type="match status" value="1"/>
</dbReference>
<sequence length="184" mass="20544">MSDNQKAWDIAMAEKFKERDNPKPIGAVLGKILRPLPDISIELLGGYGILDADKIYLSNAITNRLAIECTMKDYESQDNTFISGKTNSEVNIDNLSTSGTGSTEKGGAVLALSQSGSIESMQIPAFHNEKENKTKGKFILQTVFNLIPGMYVLVIPNYEEDKFFVVDVFNYAPEVSLEWEYYQK</sequence>
<reference evidence="1 2" key="1">
    <citation type="submission" date="2018-06" db="EMBL/GenBank/DDBJ databases">
        <authorList>
            <consortium name="Pathogen Informatics"/>
            <person name="Doyle S."/>
        </authorList>
    </citation>
    <scope>NUCLEOTIDE SEQUENCE [LARGE SCALE GENOMIC DNA]</scope>
    <source>
        <strain evidence="1 2">NCTC12112</strain>
    </source>
</reference>
<accession>A0AAX2JB52</accession>
<proteinExistence type="predicted"/>
<name>A0AAX2JB52_9FUSO</name>
<dbReference type="AlphaFoldDB" id="A0AAX2JB52"/>